<evidence type="ECO:0000313" key="2">
    <source>
        <dbReference type="EMBL" id="EGC43133.1"/>
    </source>
</evidence>
<dbReference type="STRING" id="544711.F0UBY0"/>
<organism evidence="3">
    <name type="scientific">Ajellomyces capsulatus (strain H88)</name>
    <name type="common">Darling's disease fungus</name>
    <name type="synonym">Histoplasma capsulatum</name>
    <dbReference type="NCBI Taxonomy" id="544711"/>
    <lineage>
        <taxon>Eukaryota</taxon>
        <taxon>Fungi</taxon>
        <taxon>Dikarya</taxon>
        <taxon>Ascomycota</taxon>
        <taxon>Pezizomycotina</taxon>
        <taxon>Eurotiomycetes</taxon>
        <taxon>Eurotiomycetidae</taxon>
        <taxon>Onygenales</taxon>
        <taxon>Ajellomycetaceae</taxon>
        <taxon>Histoplasma</taxon>
    </lineage>
</organism>
<dbReference type="AlphaFoldDB" id="F0UBY0"/>
<dbReference type="GO" id="GO:0016740">
    <property type="term" value="F:transferase activity"/>
    <property type="evidence" value="ECO:0007669"/>
    <property type="project" value="UniProtKB-KW"/>
</dbReference>
<evidence type="ECO:0000313" key="3">
    <source>
        <dbReference type="Proteomes" id="UP000008142"/>
    </source>
</evidence>
<sequence length="278" mass="31224">MEVPPSKSSISDAEDRVGTPWYLAPHSRISPGFKIFAVSRCPLCPARHSRFAGRGSLQRKGQSSQKNMVVAFDINGVLLHDDKITPESRRVRELLNGDNELGIKIPYMLLTNGSGKTEALPSPPYSPSNPTRPFKLVPNRVSRPALPQRRTDSKTSSSQDTLAWGPSISPPWRNFTEKDHKQARPQDFDNVTFHSILVFADSCDYATDFQITMELLLSENGRLRTKANNSLAKQMPIHFLQGNIIFQTDHKLLRMTQGPFRIALETMYKSLTTDISSE</sequence>
<dbReference type="Proteomes" id="UP000008142">
    <property type="component" value="Unassembled WGS sequence"/>
</dbReference>
<feature type="region of interest" description="Disordered" evidence="1">
    <location>
        <begin position="116"/>
        <end position="183"/>
    </location>
</feature>
<keyword evidence="2" id="KW-0808">Transferase</keyword>
<dbReference type="Gene3D" id="3.40.50.1000">
    <property type="entry name" value="HAD superfamily/HAD-like"/>
    <property type="match status" value="2"/>
</dbReference>
<name>F0UBY0_AJEC8</name>
<dbReference type="VEuPathDB" id="FungiDB:I7I53_05985"/>
<dbReference type="OrthoDB" id="10251048at2759"/>
<gene>
    <name evidence="2" type="ORF">HCEG_02348</name>
</gene>
<evidence type="ECO:0000256" key="1">
    <source>
        <dbReference type="SAM" id="MobiDB-lite"/>
    </source>
</evidence>
<dbReference type="OMA" id="VEVIFCN"/>
<accession>F0UBY0</accession>
<dbReference type="InterPro" id="IPR023214">
    <property type="entry name" value="HAD_sf"/>
</dbReference>
<dbReference type="EMBL" id="DS990637">
    <property type="protein sequence ID" value="EGC43133.1"/>
    <property type="molecule type" value="Genomic_DNA"/>
</dbReference>
<dbReference type="HOGENOM" id="CLU_1001030_0_0_1"/>
<proteinExistence type="predicted"/>
<reference evidence="3" key="1">
    <citation type="submission" date="2008-07" db="EMBL/GenBank/DDBJ databases">
        <title>Annotation of Ajellomyces capsulatus strain H88.</title>
        <authorList>
            <person name="Champion M."/>
            <person name="Cuomo C."/>
            <person name="Ma L.-J."/>
            <person name="Henn M.R."/>
            <person name="Sil A."/>
            <person name="Goldman B."/>
            <person name="Young S.K."/>
            <person name="Kodira C.D."/>
            <person name="Zeng Q."/>
            <person name="Koehrsen M."/>
            <person name="Alvarado L."/>
            <person name="Berlin A."/>
            <person name="Borenstein D."/>
            <person name="Chen Z."/>
            <person name="Engels R."/>
            <person name="Freedman E."/>
            <person name="Gellesch M."/>
            <person name="Goldberg J."/>
            <person name="Griggs A."/>
            <person name="Gujja S."/>
            <person name="Heiman D."/>
            <person name="Hepburn T."/>
            <person name="Howarth C."/>
            <person name="Jen D."/>
            <person name="Larson L."/>
            <person name="Lewis B."/>
            <person name="Mehta T."/>
            <person name="Park D."/>
            <person name="Pearson M."/>
            <person name="Roberts A."/>
            <person name="Saif S."/>
            <person name="Shea T."/>
            <person name="Shenoy N."/>
            <person name="Sisk P."/>
            <person name="Stolte C."/>
            <person name="Sykes S."/>
            <person name="Walk T."/>
            <person name="White J."/>
            <person name="Yandava C."/>
            <person name="Klein B."/>
            <person name="McEwen J.G."/>
            <person name="Puccia R."/>
            <person name="Goldman G.H."/>
            <person name="Felipe M.S."/>
            <person name="Nino-Vega G."/>
            <person name="San-Blas G."/>
            <person name="Taylor J."/>
            <person name="Mendoza L."/>
            <person name="Galagan J."/>
            <person name="Nusbaum C."/>
            <person name="Birren B."/>
        </authorList>
    </citation>
    <scope>NUCLEOTIDE SEQUENCE [LARGE SCALE GENOMIC DNA]</scope>
    <source>
        <strain evidence="3">H88</strain>
    </source>
</reference>
<protein>
    <submittedName>
        <fullName evidence="2">CDP-alcohol phosphatidyltransferase</fullName>
    </submittedName>
</protein>